<keyword evidence="11 15" id="KW-1133">Transmembrane helix</keyword>
<sequence>MKKITVRLIKQFAALLLVFALMIAFFFGILFAKQTEDMHQEEMTHRSELISETLSGYFQATTHQSQGEGNGQGAGMGGYGAFLRFLNQIAGEDVWVVDTNMNTIISYHHEDSTNQTTPPTEAKSLVRAAFNQKKMQVSKKRKLFQLQELTIATPILSGGSVQGIVLMHSQVDAIHKNQISGYLILLLSLLGSVIVAIFLAWRLSKRFVKPIESMRVYTDKLANENYGESLSIQSKDELQELADQLTLLSRRLAEAKSARDRKEQSEKDFLSQISHELRTPVMVIKSSLEAINDGYLSTNEKQEYLAQLLKESANLERLVTDLLELSRLQSTEFQIQKEAVNPLDCLDDALRSYRLAFKEKGQVIKKTNQIDQPCLIIGDYMRITQVIKILLDNATKYSPSNSLIEVSVLNKDSQITLTFSNELITPIENTDQLFDSFHRQSQNYQHGTGLGLAIAKQVIRRHEGQITAESNSQRFTIKIVLPSC</sequence>
<feature type="domain" description="Histidine kinase" evidence="16">
    <location>
        <begin position="272"/>
        <end position="484"/>
    </location>
</feature>
<dbReference type="InterPro" id="IPR036097">
    <property type="entry name" value="HisK_dim/P_sf"/>
</dbReference>
<protein>
    <recommendedName>
        <fullName evidence="3">histidine kinase</fullName>
        <ecNumber evidence="3">2.7.13.3</ecNumber>
    </recommendedName>
</protein>
<evidence type="ECO:0000256" key="4">
    <source>
        <dbReference type="ARBA" id="ARBA00022475"/>
    </source>
</evidence>
<dbReference type="GO" id="GO:0005886">
    <property type="term" value="C:plasma membrane"/>
    <property type="evidence" value="ECO:0007669"/>
    <property type="project" value="UniProtKB-SubCell"/>
</dbReference>
<feature type="transmembrane region" description="Helical" evidence="15">
    <location>
        <begin position="179"/>
        <end position="201"/>
    </location>
</feature>
<evidence type="ECO:0000313" key="19">
    <source>
        <dbReference type="Proteomes" id="UP001254770"/>
    </source>
</evidence>
<feature type="transmembrane region" description="Helical" evidence="15">
    <location>
        <begin position="149"/>
        <end position="167"/>
    </location>
</feature>
<proteinExistence type="predicted"/>
<dbReference type="PRINTS" id="PR00344">
    <property type="entry name" value="BCTRLSENSOR"/>
</dbReference>
<dbReference type="CDD" id="cd00082">
    <property type="entry name" value="HisKA"/>
    <property type="match status" value="1"/>
</dbReference>
<dbReference type="Proteomes" id="UP001254770">
    <property type="component" value="Unassembled WGS sequence"/>
</dbReference>
<name>A0AAW8T633_9ENTE</name>
<evidence type="ECO:0000256" key="7">
    <source>
        <dbReference type="ARBA" id="ARBA00022692"/>
    </source>
</evidence>
<evidence type="ECO:0000256" key="14">
    <source>
        <dbReference type="SAM" id="Coils"/>
    </source>
</evidence>
<reference evidence="18" key="1">
    <citation type="submission" date="2023-03" db="EMBL/GenBank/DDBJ databases">
        <authorList>
            <person name="Shen W."/>
            <person name="Cai J."/>
        </authorList>
    </citation>
    <scope>NUCLEOTIDE SEQUENCE</scope>
    <source>
        <strain evidence="18">Y15</strain>
    </source>
</reference>
<dbReference type="PROSITE" id="PS50885">
    <property type="entry name" value="HAMP"/>
    <property type="match status" value="1"/>
</dbReference>
<keyword evidence="12" id="KW-0902">Two-component regulatory system</keyword>
<dbReference type="Pfam" id="PF02518">
    <property type="entry name" value="HATPase_c"/>
    <property type="match status" value="1"/>
</dbReference>
<comment type="subcellular location">
    <subcellularLocation>
        <location evidence="2">Cell membrane</location>
        <topology evidence="2">Multi-pass membrane protein</topology>
    </subcellularLocation>
</comment>
<dbReference type="Gene3D" id="6.10.340.10">
    <property type="match status" value="1"/>
</dbReference>
<dbReference type="GO" id="GO:0005524">
    <property type="term" value="F:ATP binding"/>
    <property type="evidence" value="ECO:0007669"/>
    <property type="project" value="UniProtKB-KW"/>
</dbReference>
<dbReference type="PANTHER" id="PTHR45528:SF1">
    <property type="entry name" value="SENSOR HISTIDINE KINASE CPXA"/>
    <property type="match status" value="1"/>
</dbReference>
<feature type="transmembrane region" description="Helical" evidence="15">
    <location>
        <begin position="12"/>
        <end position="32"/>
    </location>
</feature>
<evidence type="ECO:0000256" key="8">
    <source>
        <dbReference type="ARBA" id="ARBA00022741"/>
    </source>
</evidence>
<dbReference type="RefSeq" id="WP_222227175.1">
    <property type="nucleotide sequence ID" value="NZ_CP081847.1"/>
</dbReference>
<dbReference type="Gene3D" id="3.30.565.10">
    <property type="entry name" value="Histidine kinase-like ATPase, C-terminal domain"/>
    <property type="match status" value="1"/>
</dbReference>
<evidence type="ECO:0000256" key="13">
    <source>
        <dbReference type="ARBA" id="ARBA00023136"/>
    </source>
</evidence>
<evidence type="ECO:0000256" key="5">
    <source>
        <dbReference type="ARBA" id="ARBA00022553"/>
    </source>
</evidence>
<comment type="caution">
    <text evidence="18">The sequence shown here is derived from an EMBL/GenBank/DDBJ whole genome shotgun (WGS) entry which is preliminary data.</text>
</comment>
<keyword evidence="4" id="KW-1003">Cell membrane</keyword>
<evidence type="ECO:0000256" key="12">
    <source>
        <dbReference type="ARBA" id="ARBA00023012"/>
    </source>
</evidence>
<gene>
    <name evidence="18" type="ORF">P7D69_06295</name>
</gene>
<feature type="coiled-coil region" evidence="14">
    <location>
        <begin position="235"/>
        <end position="265"/>
    </location>
</feature>
<keyword evidence="5" id="KW-0597">Phosphoprotein</keyword>
<dbReference type="InterPro" id="IPR003594">
    <property type="entry name" value="HATPase_dom"/>
</dbReference>
<dbReference type="InterPro" id="IPR003661">
    <property type="entry name" value="HisK_dim/P_dom"/>
</dbReference>
<evidence type="ECO:0000259" key="16">
    <source>
        <dbReference type="PROSITE" id="PS50109"/>
    </source>
</evidence>
<dbReference type="InterPro" id="IPR004358">
    <property type="entry name" value="Sig_transdc_His_kin-like_C"/>
</dbReference>
<dbReference type="SUPFAM" id="SSF55874">
    <property type="entry name" value="ATPase domain of HSP90 chaperone/DNA topoisomerase II/histidine kinase"/>
    <property type="match status" value="1"/>
</dbReference>
<keyword evidence="9 18" id="KW-0418">Kinase</keyword>
<dbReference type="AlphaFoldDB" id="A0AAW8T633"/>
<evidence type="ECO:0000256" key="10">
    <source>
        <dbReference type="ARBA" id="ARBA00022840"/>
    </source>
</evidence>
<dbReference type="GO" id="GO:0000155">
    <property type="term" value="F:phosphorelay sensor kinase activity"/>
    <property type="evidence" value="ECO:0007669"/>
    <property type="project" value="InterPro"/>
</dbReference>
<dbReference type="PROSITE" id="PS50109">
    <property type="entry name" value="HIS_KIN"/>
    <property type="match status" value="1"/>
</dbReference>
<dbReference type="SUPFAM" id="SSF158472">
    <property type="entry name" value="HAMP domain-like"/>
    <property type="match status" value="1"/>
</dbReference>
<dbReference type="InterPro" id="IPR005467">
    <property type="entry name" value="His_kinase_dom"/>
</dbReference>
<dbReference type="SMART" id="SM00304">
    <property type="entry name" value="HAMP"/>
    <property type="match status" value="1"/>
</dbReference>
<accession>A0AAW8T633</accession>
<keyword evidence="6" id="KW-0808">Transferase</keyword>
<keyword evidence="8" id="KW-0547">Nucleotide-binding</keyword>
<evidence type="ECO:0000256" key="6">
    <source>
        <dbReference type="ARBA" id="ARBA00022679"/>
    </source>
</evidence>
<dbReference type="CDD" id="cd06225">
    <property type="entry name" value="HAMP"/>
    <property type="match status" value="1"/>
</dbReference>
<evidence type="ECO:0000256" key="11">
    <source>
        <dbReference type="ARBA" id="ARBA00022989"/>
    </source>
</evidence>
<dbReference type="InterPro" id="IPR036890">
    <property type="entry name" value="HATPase_C_sf"/>
</dbReference>
<keyword evidence="7 15" id="KW-0812">Transmembrane</keyword>
<evidence type="ECO:0000256" key="1">
    <source>
        <dbReference type="ARBA" id="ARBA00000085"/>
    </source>
</evidence>
<dbReference type="Gene3D" id="1.10.287.130">
    <property type="match status" value="1"/>
</dbReference>
<dbReference type="FunFam" id="1.10.287.130:FF:000001">
    <property type="entry name" value="Two-component sensor histidine kinase"/>
    <property type="match status" value="1"/>
</dbReference>
<evidence type="ECO:0000256" key="3">
    <source>
        <dbReference type="ARBA" id="ARBA00012438"/>
    </source>
</evidence>
<comment type="catalytic activity">
    <reaction evidence="1">
        <text>ATP + protein L-histidine = ADP + protein N-phospho-L-histidine.</text>
        <dbReference type="EC" id="2.7.13.3"/>
    </reaction>
</comment>
<dbReference type="InterPro" id="IPR003660">
    <property type="entry name" value="HAMP_dom"/>
</dbReference>
<keyword evidence="14" id="KW-0175">Coiled coil</keyword>
<evidence type="ECO:0000256" key="9">
    <source>
        <dbReference type="ARBA" id="ARBA00022777"/>
    </source>
</evidence>
<dbReference type="InterPro" id="IPR050398">
    <property type="entry name" value="HssS/ArlS-like"/>
</dbReference>
<evidence type="ECO:0000256" key="15">
    <source>
        <dbReference type="SAM" id="Phobius"/>
    </source>
</evidence>
<feature type="domain" description="HAMP" evidence="17">
    <location>
        <begin position="205"/>
        <end position="257"/>
    </location>
</feature>
<dbReference type="Pfam" id="PF00512">
    <property type="entry name" value="HisKA"/>
    <property type="match status" value="1"/>
</dbReference>
<evidence type="ECO:0000256" key="2">
    <source>
        <dbReference type="ARBA" id="ARBA00004651"/>
    </source>
</evidence>
<dbReference type="EC" id="2.7.13.3" evidence="3"/>
<dbReference type="SMART" id="SM00387">
    <property type="entry name" value="HATPase_c"/>
    <property type="match status" value="1"/>
</dbReference>
<keyword evidence="13 15" id="KW-0472">Membrane</keyword>
<dbReference type="EMBL" id="JARPXL010000004">
    <property type="protein sequence ID" value="MDT2543939.1"/>
    <property type="molecule type" value="Genomic_DNA"/>
</dbReference>
<dbReference type="SUPFAM" id="SSF47384">
    <property type="entry name" value="Homodimeric domain of signal transducing histidine kinase"/>
    <property type="match status" value="1"/>
</dbReference>
<keyword evidence="10" id="KW-0067">ATP-binding</keyword>
<evidence type="ECO:0000259" key="17">
    <source>
        <dbReference type="PROSITE" id="PS50885"/>
    </source>
</evidence>
<organism evidence="18 19">
    <name type="scientific">Enterococcus raffinosus</name>
    <dbReference type="NCBI Taxonomy" id="71452"/>
    <lineage>
        <taxon>Bacteria</taxon>
        <taxon>Bacillati</taxon>
        <taxon>Bacillota</taxon>
        <taxon>Bacilli</taxon>
        <taxon>Lactobacillales</taxon>
        <taxon>Enterococcaceae</taxon>
        <taxon>Enterococcus</taxon>
    </lineage>
</organism>
<evidence type="ECO:0000313" key="18">
    <source>
        <dbReference type="EMBL" id="MDT2543939.1"/>
    </source>
</evidence>
<dbReference type="SMART" id="SM00388">
    <property type="entry name" value="HisKA"/>
    <property type="match status" value="1"/>
</dbReference>
<dbReference type="PANTHER" id="PTHR45528">
    <property type="entry name" value="SENSOR HISTIDINE KINASE CPXA"/>
    <property type="match status" value="1"/>
</dbReference>